<dbReference type="WBParaSite" id="TASK_0000884201-mRNA-1">
    <property type="protein sequence ID" value="TASK_0000884201-mRNA-1"/>
    <property type="gene ID" value="TASK_0000884201"/>
</dbReference>
<dbReference type="Proteomes" id="UP000282613">
    <property type="component" value="Unassembled WGS sequence"/>
</dbReference>
<proteinExistence type="predicted"/>
<accession>A0A0R3WDJ8</accession>
<feature type="region of interest" description="Disordered" evidence="1">
    <location>
        <begin position="1"/>
        <end position="91"/>
    </location>
</feature>
<reference evidence="4" key="1">
    <citation type="submission" date="2017-02" db="UniProtKB">
        <authorList>
            <consortium name="WormBaseParasite"/>
        </authorList>
    </citation>
    <scope>IDENTIFICATION</scope>
</reference>
<evidence type="ECO:0000313" key="3">
    <source>
        <dbReference type="Proteomes" id="UP000282613"/>
    </source>
</evidence>
<reference evidence="2 3" key="2">
    <citation type="submission" date="2018-11" db="EMBL/GenBank/DDBJ databases">
        <authorList>
            <consortium name="Pathogen Informatics"/>
        </authorList>
    </citation>
    <scope>NUCLEOTIDE SEQUENCE [LARGE SCALE GENOMIC DNA]</scope>
</reference>
<keyword evidence="3" id="KW-1185">Reference proteome</keyword>
<evidence type="ECO:0000313" key="2">
    <source>
        <dbReference type="EMBL" id="VDK41133.1"/>
    </source>
</evidence>
<evidence type="ECO:0000256" key="1">
    <source>
        <dbReference type="SAM" id="MobiDB-lite"/>
    </source>
</evidence>
<organism evidence="4">
    <name type="scientific">Taenia asiatica</name>
    <name type="common">Asian tapeworm</name>
    <dbReference type="NCBI Taxonomy" id="60517"/>
    <lineage>
        <taxon>Eukaryota</taxon>
        <taxon>Metazoa</taxon>
        <taxon>Spiralia</taxon>
        <taxon>Lophotrochozoa</taxon>
        <taxon>Platyhelminthes</taxon>
        <taxon>Cestoda</taxon>
        <taxon>Eucestoda</taxon>
        <taxon>Cyclophyllidea</taxon>
        <taxon>Taeniidae</taxon>
        <taxon>Taenia</taxon>
    </lineage>
</organism>
<protein>
    <submittedName>
        <fullName evidence="4">DUF4150 domain-containing protein</fullName>
    </submittedName>
</protein>
<evidence type="ECO:0000313" key="4">
    <source>
        <dbReference type="WBParaSite" id="TASK_0000884201-mRNA-1"/>
    </source>
</evidence>
<dbReference type="AlphaFoldDB" id="A0A0R3WDJ8"/>
<sequence length="169" mass="17916">MLVQGRRPPTLLPTCMSEGFSYTTRGRRQRSTSTPGRGKAQPGVYIGSDANAGQQASPDIDPDRGQGRVTSPGAPDRDQRRSQGRLAPTGNRISIKVKGTRAARQRCQLGVNVDYKATAGVQEPLDFDARKGKGQVTLSGARHQTGGNADPMAIARHQASRGSGLGHVT</sequence>
<dbReference type="EMBL" id="UYRS01018907">
    <property type="protein sequence ID" value="VDK41133.1"/>
    <property type="molecule type" value="Genomic_DNA"/>
</dbReference>
<gene>
    <name evidence="2" type="ORF">TASK_LOCUS8843</name>
</gene>
<name>A0A0R3WDJ8_TAEAS</name>